<dbReference type="PANTHER" id="PTHR15727">
    <property type="entry name" value="RING FINGER PROTEIN 214"/>
    <property type="match status" value="1"/>
</dbReference>
<organism evidence="7 8">
    <name type="scientific">Cynoglossus semilaevis</name>
    <name type="common">Tongue sole</name>
    <dbReference type="NCBI Taxonomy" id="244447"/>
    <lineage>
        <taxon>Eukaryota</taxon>
        <taxon>Metazoa</taxon>
        <taxon>Chordata</taxon>
        <taxon>Craniata</taxon>
        <taxon>Vertebrata</taxon>
        <taxon>Euteleostomi</taxon>
        <taxon>Actinopterygii</taxon>
        <taxon>Neopterygii</taxon>
        <taxon>Teleostei</taxon>
        <taxon>Neoteleostei</taxon>
        <taxon>Acanthomorphata</taxon>
        <taxon>Carangaria</taxon>
        <taxon>Pleuronectiformes</taxon>
        <taxon>Pleuronectoidei</taxon>
        <taxon>Cynoglossidae</taxon>
        <taxon>Cynoglossinae</taxon>
        <taxon>Cynoglossus</taxon>
    </lineage>
</organism>
<evidence type="ECO:0000259" key="6">
    <source>
        <dbReference type="PROSITE" id="PS50089"/>
    </source>
</evidence>
<proteinExistence type="predicted"/>
<evidence type="ECO:0000256" key="2">
    <source>
        <dbReference type="ARBA" id="ARBA00022771"/>
    </source>
</evidence>
<keyword evidence="2 4" id="KW-0863">Zinc-finger</keyword>
<protein>
    <submittedName>
        <fullName evidence="7">Ring finger protein 214</fullName>
    </submittedName>
</protein>
<feature type="region of interest" description="Disordered" evidence="5">
    <location>
        <begin position="149"/>
        <end position="180"/>
    </location>
</feature>
<dbReference type="AlphaFoldDB" id="A0A3P8VLC5"/>
<reference evidence="7" key="2">
    <citation type="submission" date="2025-08" db="UniProtKB">
        <authorList>
            <consortium name="Ensembl"/>
        </authorList>
    </citation>
    <scope>IDENTIFICATION</scope>
</reference>
<name>A0A3P8VLC5_CYNSE</name>
<feature type="compositionally biased region" description="Basic and acidic residues" evidence="5">
    <location>
        <begin position="162"/>
        <end position="180"/>
    </location>
</feature>
<dbReference type="InParanoid" id="A0A3P8VLC5"/>
<evidence type="ECO:0000256" key="3">
    <source>
        <dbReference type="ARBA" id="ARBA00022833"/>
    </source>
</evidence>
<evidence type="ECO:0000256" key="1">
    <source>
        <dbReference type="ARBA" id="ARBA00022723"/>
    </source>
</evidence>
<dbReference type="FunCoup" id="A0A3P8VLC5">
    <property type="interactions" value="637"/>
</dbReference>
<dbReference type="GO" id="GO:0004842">
    <property type="term" value="F:ubiquitin-protein transferase activity"/>
    <property type="evidence" value="ECO:0007669"/>
    <property type="project" value="TreeGrafter"/>
</dbReference>
<reference evidence="7" key="3">
    <citation type="submission" date="2025-09" db="UniProtKB">
        <authorList>
            <consortium name="Ensembl"/>
        </authorList>
    </citation>
    <scope>IDENTIFICATION</scope>
</reference>
<keyword evidence="3" id="KW-0862">Zinc</keyword>
<feature type="compositionally biased region" description="Polar residues" evidence="5">
    <location>
        <begin position="53"/>
        <end position="73"/>
    </location>
</feature>
<feature type="compositionally biased region" description="Basic and acidic residues" evidence="5">
    <location>
        <begin position="1"/>
        <end position="34"/>
    </location>
</feature>
<feature type="region of interest" description="Disordered" evidence="5">
    <location>
        <begin position="477"/>
        <end position="502"/>
    </location>
</feature>
<reference evidence="7 8" key="1">
    <citation type="journal article" date="2014" name="Nat. Genet.">
        <title>Whole-genome sequence of a flatfish provides insights into ZW sex chromosome evolution and adaptation to a benthic lifestyle.</title>
        <authorList>
            <person name="Chen S."/>
            <person name="Zhang G."/>
            <person name="Shao C."/>
            <person name="Huang Q."/>
            <person name="Liu G."/>
            <person name="Zhang P."/>
            <person name="Song W."/>
            <person name="An N."/>
            <person name="Chalopin D."/>
            <person name="Volff J.N."/>
            <person name="Hong Y."/>
            <person name="Li Q."/>
            <person name="Sha Z."/>
            <person name="Zhou H."/>
            <person name="Xie M."/>
            <person name="Yu Q."/>
            <person name="Liu Y."/>
            <person name="Xiang H."/>
            <person name="Wang N."/>
            <person name="Wu K."/>
            <person name="Yang C."/>
            <person name="Zhou Q."/>
            <person name="Liao X."/>
            <person name="Yang L."/>
            <person name="Hu Q."/>
            <person name="Zhang J."/>
            <person name="Meng L."/>
            <person name="Jin L."/>
            <person name="Tian Y."/>
            <person name="Lian J."/>
            <person name="Yang J."/>
            <person name="Miao G."/>
            <person name="Liu S."/>
            <person name="Liang Z."/>
            <person name="Yan F."/>
            <person name="Li Y."/>
            <person name="Sun B."/>
            <person name="Zhang H."/>
            <person name="Zhang J."/>
            <person name="Zhu Y."/>
            <person name="Du M."/>
            <person name="Zhao Y."/>
            <person name="Schartl M."/>
            <person name="Tang Q."/>
            <person name="Wang J."/>
        </authorList>
    </citation>
    <scope>NUCLEOTIDE SEQUENCE</scope>
</reference>
<dbReference type="Pfam" id="PF13639">
    <property type="entry name" value="zf-RING_2"/>
    <property type="match status" value="1"/>
</dbReference>
<feature type="domain" description="RING-type" evidence="6">
    <location>
        <begin position="515"/>
        <end position="556"/>
    </location>
</feature>
<dbReference type="Gene3D" id="3.30.40.10">
    <property type="entry name" value="Zinc/RING finger domain, C3HC4 (zinc finger)"/>
    <property type="match status" value="1"/>
</dbReference>
<dbReference type="PROSITE" id="PS50089">
    <property type="entry name" value="ZF_RING_2"/>
    <property type="match status" value="1"/>
</dbReference>
<feature type="compositionally biased region" description="Low complexity" evidence="5">
    <location>
        <begin position="377"/>
        <end position="403"/>
    </location>
</feature>
<keyword evidence="8" id="KW-1185">Reference proteome</keyword>
<feature type="compositionally biased region" description="Low complexity" evidence="5">
    <location>
        <begin position="477"/>
        <end position="489"/>
    </location>
</feature>
<evidence type="ECO:0000256" key="4">
    <source>
        <dbReference type="PROSITE-ProRule" id="PRU00175"/>
    </source>
</evidence>
<dbReference type="InterPro" id="IPR056870">
    <property type="entry name" value="TTC3/DZIP3/RBM44-like_helical"/>
</dbReference>
<dbReference type="SUPFAM" id="SSF57850">
    <property type="entry name" value="RING/U-box"/>
    <property type="match status" value="1"/>
</dbReference>
<accession>A0A3P8VLC5</accession>
<dbReference type="OMA" id="AGMEPGW"/>
<evidence type="ECO:0000313" key="8">
    <source>
        <dbReference type="Proteomes" id="UP000265120"/>
    </source>
</evidence>
<dbReference type="InterPro" id="IPR001841">
    <property type="entry name" value="Znf_RING"/>
</dbReference>
<dbReference type="GeneTree" id="ENSGT00940000159470"/>
<dbReference type="PANTHER" id="PTHR15727:SF3">
    <property type="entry name" value="RING FINGER PROTEIN 214"/>
    <property type="match status" value="1"/>
</dbReference>
<dbReference type="SMART" id="SM00184">
    <property type="entry name" value="RING"/>
    <property type="match status" value="1"/>
</dbReference>
<dbReference type="GO" id="GO:0008270">
    <property type="term" value="F:zinc ion binding"/>
    <property type="evidence" value="ECO:0007669"/>
    <property type="project" value="UniProtKB-KW"/>
</dbReference>
<dbReference type="Pfam" id="PF24905">
    <property type="entry name" value="TTC3_9th"/>
    <property type="match status" value="1"/>
</dbReference>
<dbReference type="Ensembl" id="ENSCSET00000015276.1">
    <property type="protein sequence ID" value="ENSCSEP00000015094.1"/>
    <property type="gene ID" value="ENSCSEG00000009704.1"/>
</dbReference>
<dbReference type="KEGG" id="csem:103397998"/>
<feature type="region of interest" description="Disordered" evidence="5">
    <location>
        <begin position="105"/>
        <end position="130"/>
    </location>
</feature>
<evidence type="ECO:0000313" key="7">
    <source>
        <dbReference type="Ensembl" id="ENSCSEP00000015094.1"/>
    </source>
</evidence>
<feature type="region of interest" description="Disordered" evidence="5">
    <location>
        <begin position="1"/>
        <end position="76"/>
    </location>
</feature>
<evidence type="ECO:0000256" key="5">
    <source>
        <dbReference type="SAM" id="MobiDB-lite"/>
    </source>
</evidence>
<sequence>MGESPSDHIVRRTEPNRDRSPMEANAEAERRLSAEEDELEFEFDNMTVKESSEPLQNVQTTQTESVTRDSAVNTDPDWEGQVAAMLESSITLSEQYELLKKEQKEAKLAEEKAKQQLQRKKEEVVRSNKSLSEKLESVQVKLQLNNSKHAKKKFLAKNQELTAEKNRAEEEKSRLANELEESERKLKALTEEQNEEQCRWQEELEELRREMQLARKKAEEAELEALQNEKAAVEKQRDVAMTHIEAWYKELSQYLDTLREEFPQGYPHEKQRWDKMEAVVRRNQHELQSRFQEVLQQLQNGRELETLPRINVPLLPQVPTADLRFSQVMQTFPPAPHPVQQPVPAHRYPHFHQDQYQFMHQPQYQQYYQHPSPEQYLVPQPLHQLPPHVRPPLSVTPPSSLSPSPSPPVQPVHPGGTSGSAPTGTLQKVLERLRARYPQYNEDQLTQLLRQVKNSRGTLAGMSVKEIIEEAGLILSRSTPGTSGRTTTPDPNQGNHGNLAAGGGGGGGGGVCKPCLVCQNPVSPDSLHPLSCSHTIHKKCIQVWLSFSLDNSCPFCPSK</sequence>
<dbReference type="InterPro" id="IPR013083">
    <property type="entry name" value="Znf_RING/FYVE/PHD"/>
</dbReference>
<keyword evidence="1" id="KW-0479">Metal-binding</keyword>
<feature type="region of interest" description="Disordered" evidence="5">
    <location>
        <begin position="377"/>
        <end position="423"/>
    </location>
</feature>
<dbReference type="Proteomes" id="UP000265120">
    <property type="component" value="Chromosome Z"/>
</dbReference>
<feature type="compositionally biased region" description="Low complexity" evidence="5">
    <location>
        <begin position="412"/>
        <end position="423"/>
    </location>
</feature>